<evidence type="ECO:0000256" key="1">
    <source>
        <dbReference type="SAM" id="MobiDB-lite"/>
    </source>
</evidence>
<accession>A0A1A6A159</accession>
<protein>
    <submittedName>
        <fullName evidence="2">Uncharacterized protein</fullName>
    </submittedName>
</protein>
<proteinExistence type="predicted"/>
<feature type="compositionally biased region" description="Acidic residues" evidence="1">
    <location>
        <begin position="1"/>
        <end position="13"/>
    </location>
</feature>
<keyword evidence="4" id="KW-1185">Reference proteome</keyword>
<evidence type="ECO:0000313" key="4">
    <source>
        <dbReference type="Proteomes" id="UP000078595"/>
    </source>
</evidence>
<dbReference type="GeneID" id="28969775"/>
<dbReference type="Proteomes" id="UP000078595">
    <property type="component" value="Chromosome 7"/>
</dbReference>
<name>A0A1A6A159_9TREE</name>
<gene>
    <name evidence="2" type="ORF">I303_06076</name>
    <name evidence="3" type="ORF">I303_106056</name>
</gene>
<evidence type="ECO:0000313" key="2">
    <source>
        <dbReference type="EMBL" id="OBR83793.1"/>
    </source>
</evidence>
<dbReference type="EMBL" id="KI894033">
    <property type="protein sequence ID" value="OBR83793.1"/>
    <property type="molecule type" value="Genomic_DNA"/>
</dbReference>
<evidence type="ECO:0000313" key="3">
    <source>
        <dbReference type="EMBL" id="WWC63453.1"/>
    </source>
</evidence>
<dbReference type="RefSeq" id="XP_018261635.1">
    <property type="nucleotide sequence ID" value="XM_018409362.1"/>
</dbReference>
<organism evidence="2">
    <name type="scientific">Kwoniella dejecticola CBS 10117</name>
    <dbReference type="NCBI Taxonomy" id="1296121"/>
    <lineage>
        <taxon>Eukaryota</taxon>
        <taxon>Fungi</taxon>
        <taxon>Dikarya</taxon>
        <taxon>Basidiomycota</taxon>
        <taxon>Agaricomycotina</taxon>
        <taxon>Tremellomycetes</taxon>
        <taxon>Tremellales</taxon>
        <taxon>Cryptococcaceae</taxon>
        <taxon>Kwoniella</taxon>
    </lineage>
</organism>
<sequence length="349" mass="39656">MREPYDLEPEDEQSIVAPQSPRHSIFSTSGLSAAETELAELQRRAAISWEAIEDFDKLYLASRKNRDASLQTQITRYIDDLPRISVDSTEQSRSTLERLHSLKPKHDFRGHKLASTQAKIHDLETQLGSIENNIDLLPSRIQQTQQAALESIIEQFTRRRKDDLPTSRGLSMARVVFEDIEPSLRAEAERIAQNAAISQFINIIKTSSQVISRGEFGHYGTPQAIASGVNEVVRHPTTGSEGFSLVYPEVYWGNDSNHLTDQRSRTIYVPHFPFEPNGRFQREIEKQEYGAVPDTVDALIARYKRDADDSEDTLPLSKADLEYELREMLRRRRKAGTTGQGTLSDLKLF</sequence>
<reference evidence="3" key="3">
    <citation type="submission" date="2024-02" db="EMBL/GenBank/DDBJ databases">
        <title>Comparative genomics of Cryptococcus and Kwoniella reveals pathogenesis evolution and contrasting modes of karyotype evolution via chromosome fusion or intercentromeric recombination.</title>
        <authorList>
            <person name="Coelho M.A."/>
            <person name="David-Palma M."/>
            <person name="Shea T."/>
            <person name="Bowers K."/>
            <person name="McGinley-Smith S."/>
            <person name="Mohammad A.W."/>
            <person name="Gnirke A."/>
            <person name="Yurkov A.M."/>
            <person name="Nowrousian M."/>
            <person name="Sun S."/>
            <person name="Cuomo C.A."/>
            <person name="Heitman J."/>
        </authorList>
    </citation>
    <scope>NUCLEOTIDE SEQUENCE</scope>
    <source>
        <strain evidence="3">CBS 10117</strain>
    </source>
</reference>
<dbReference type="EMBL" id="CP144536">
    <property type="protein sequence ID" value="WWC63453.1"/>
    <property type="molecule type" value="Genomic_DNA"/>
</dbReference>
<reference evidence="2" key="1">
    <citation type="submission" date="2013-07" db="EMBL/GenBank/DDBJ databases">
        <title>The Genome Sequence of Cryptococcus dejecticola CBS10117.</title>
        <authorList>
            <consortium name="The Broad Institute Genome Sequencing Platform"/>
            <person name="Cuomo C."/>
            <person name="Litvintseva A."/>
            <person name="Chen Y."/>
            <person name="Heitman J."/>
            <person name="Sun S."/>
            <person name="Springer D."/>
            <person name="Dromer F."/>
            <person name="Young S.K."/>
            <person name="Zeng Q."/>
            <person name="Gargeya S."/>
            <person name="Fitzgerald M."/>
            <person name="Abouelleil A."/>
            <person name="Alvarado L."/>
            <person name="Berlin A.M."/>
            <person name="Chapman S.B."/>
            <person name="Dewar J."/>
            <person name="Goldberg J."/>
            <person name="Griggs A."/>
            <person name="Gujja S."/>
            <person name="Hansen M."/>
            <person name="Howarth C."/>
            <person name="Imamovic A."/>
            <person name="Larimer J."/>
            <person name="McCowan C."/>
            <person name="Murphy C."/>
            <person name="Pearson M."/>
            <person name="Priest M."/>
            <person name="Roberts A."/>
            <person name="Saif S."/>
            <person name="Shea T."/>
            <person name="Sykes S."/>
            <person name="Wortman J."/>
            <person name="Nusbaum C."/>
            <person name="Birren B."/>
        </authorList>
    </citation>
    <scope>NUCLEOTIDE SEQUENCE [LARGE SCALE GENOMIC DNA]</scope>
    <source>
        <strain evidence="2">CBS 10117</strain>
    </source>
</reference>
<reference evidence="3" key="2">
    <citation type="submission" date="2013-07" db="EMBL/GenBank/DDBJ databases">
        <authorList>
            <consortium name="The Broad Institute Genome Sequencing Platform"/>
            <person name="Cuomo C."/>
            <person name="Litvintseva A."/>
            <person name="Chen Y."/>
            <person name="Heitman J."/>
            <person name="Sun S."/>
            <person name="Springer D."/>
            <person name="Dromer F."/>
            <person name="Young S.K."/>
            <person name="Zeng Q."/>
            <person name="Gargeya S."/>
            <person name="Fitzgerald M."/>
            <person name="Abouelleil A."/>
            <person name="Alvarado L."/>
            <person name="Berlin A.M."/>
            <person name="Chapman S.B."/>
            <person name="Dewar J."/>
            <person name="Goldberg J."/>
            <person name="Griggs A."/>
            <person name="Gujja S."/>
            <person name="Hansen M."/>
            <person name="Howarth C."/>
            <person name="Imamovic A."/>
            <person name="Larimer J."/>
            <person name="McCowan C."/>
            <person name="Murphy C."/>
            <person name="Pearson M."/>
            <person name="Priest M."/>
            <person name="Roberts A."/>
            <person name="Saif S."/>
            <person name="Shea T."/>
            <person name="Sykes S."/>
            <person name="Wortman J."/>
            <person name="Nusbaum C."/>
            <person name="Birren B."/>
        </authorList>
    </citation>
    <scope>NUCLEOTIDE SEQUENCE</scope>
    <source>
        <strain evidence="3">CBS 10117</strain>
    </source>
</reference>
<dbReference type="VEuPathDB" id="FungiDB:I303_06076"/>
<feature type="region of interest" description="Disordered" evidence="1">
    <location>
        <begin position="1"/>
        <end position="23"/>
    </location>
</feature>
<dbReference type="AlphaFoldDB" id="A0A1A6A159"/>
<dbReference type="KEGG" id="kdj:28969775"/>